<keyword evidence="4" id="KW-0645">Protease</keyword>
<dbReference type="Proteomes" id="UP000004846">
    <property type="component" value="Unassembled WGS sequence"/>
</dbReference>
<evidence type="ECO:0000313" key="4">
    <source>
        <dbReference type="EMBL" id="EFM83739.1"/>
    </source>
</evidence>
<keyword evidence="2" id="KW-1133">Transmembrane helix</keyword>
<evidence type="ECO:0000256" key="1">
    <source>
        <dbReference type="ARBA" id="ARBA00009067"/>
    </source>
</evidence>
<dbReference type="RefSeq" id="WP_002383592.1">
    <property type="nucleotide sequence ID" value="NZ_GL454423.1"/>
</dbReference>
<dbReference type="PANTHER" id="PTHR36435:SF1">
    <property type="entry name" value="CAAX AMINO TERMINAL PROTEASE FAMILY PROTEIN"/>
    <property type="match status" value="1"/>
</dbReference>
<keyword evidence="4" id="KW-0378">Hydrolase</keyword>
<dbReference type="GO" id="GO:0006508">
    <property type="term" value="P:proteolysis"/>
    <property type="evidence" value="ECO:0007669"/>
    <property type="project" value="UniProtKB-KW"/>
</dbReference>
<dbReference type="AlphaFoldDB" id="A0A125W8P9"/>
<dbReference type="GO" id="GO:0080120">
    <property type="term" value="P:CAAX-box protein maturation"/>
    <property type="evidence" value="ECO:0007669"/>
    <property type="project" value="UniProtKB-ARBA"/>
</dbReference>
<reference evidence="4 5" key="1">
    <citation type="submission" date="2010-07" db="EMBL/GenBank/DDBJ databases">
        <authorList>
            <person name="Sid Ahmed O."/>
        </authorList>
    </citation>
    <scope>NUCLEOTIDE SEQUENCE [LARGE SCALE GENOMIC DNA]</scope>
    <source>
        <strain evidence="4 5">TX4248</strain>
    </source>
</reference>
<keyword evidence="2" id="KW-0472">Membrane</keyword>
<dbReference type="Pfam" id="PF02517">
    <property type="entry name" value="Rce1-like"/>
    <property type="match status" value="1"/>
</dbReference>
<sequence length="222" mass="24373">MEYIKRFFIVIGLFLLSQIGMFTYGTLKQSSLQVGQGTMPLLSTLILIVIFIMNIGLLLVLANKLELLNFDSKFLNKKNILIIVIGVVIARLVAILGTILLNNQGIDSTANDAAINNLFTGENPLLIILILGISAPIMEEIVFRAGIIGYFLKDWPILGIALSSISFGLVHGPTDIISFFMYALIGLVLSIAYFKTSRLEVSILIHFFNNLIPAIVIAFGLI</sequence>
<feature type="transmembrane region" description="Helical" evidence="2">
    <location>
        <begin position="201"/>
        <end position="221"/>
    </location>
</feature>
<dbReference type="InterPro" id="IPR052710">
    <property type="entry name" value="CAAX_protease"/>
</dbReference>
<keyword evidence="2" id="KW-0812">Transmembrane</keyword>
<dbReference type="HOGENOM" id="CLU_079560_3_2_9"/>
<feature type="transmembrane region" description="Helical" evidence="2">
    <location>
        <begin position="125"/>
        <end position="143"/>
    </location>
</feature>
<feature type="transmembrane region" description="Helical" evidence="2">
    <location>
        <begin position="150"/>
        <end position="170"/>
    </location>
</feature>
<feature type="transmembrane region" description="Helical" evidence="2">
    <location>
        <begin position="176"/>
        <end position="194"/>
    </location>
</feature>
<accession>A0A125W8P9</accession>
<proteinExistence type="inferred from homology"/>
<organism evidence="4 5">
    <name type="scientific">Enterococcus faecalis TX4248</name>
    <dbReference type="NCBI Taxonomy" id="749495"/>
    <lineage>
        <taxon>Bacteria</taxon>
        <taxon>Bacillati</taxon>
        <taxon>Bacillota</taxon>
        <taxon>Bacilli</taxon>
        <taxon>Lactobacillales</taxon>
        <taxon>Enterococcaceae</taxon>
        <taxon>Enterococcus</taxon>
    </lineage>
</organism>
<comment type="caution">
    <text evidence="4">The sequence shown here is derived from an EMBL/GenBank/DDBJ whole genome shotgun (WGS) entry which is preliminary data.</text>
</comment>
<feature type="domain" description="CAAX prenyl protease 2/Lysostaphin resistance protein A-like" evidence="3">
    <location>
        <begin position="123"/>
        <end position="212"/>
    </location>
</feature>
<feature type="transmembrane region" description="Helical" evidence="2">
    <location>
        <begin position="80"/>
        <end position="101"/>
    </location>
</feature>
<evidence type="ECO:0000256" key="2">
    <source>
        <dbReference type="SAM" id="Phobius"/>
    </source>
</evidence>
<evidence type="ECO:0000313" key="5">
    <source>
        <dbReference type="Proteomes" id="UP000004846"/>
    </source>
</evidence>
<feature type="transmembrane region" description="Helical" evidence="2">
    <location>
        <begin position="7"/>
        <end position="27"/>
    </location>
</feature>
<protein>
    <submittedName>
        <fullName evidence="4">CAAX amino terminal protease family protein</fullName>
    </submittedName>
</protein>
<dbReference type="InterPro" id="IPR003675">
    <property type="entry name" value="Rce1/LyrA-like_dom"/>
</dbReference>
<comment type="similarity">
    <text evidence="1">Belongs to the UPF0177 family.</text>
</comment>
<dbReference type="GO" id="GO:0004175">
    <property type="term" value="F:endopeptidase activity"/>
    <property type="evidence" value="ECO:0007669"/>
    <property type="project" value="UniProtKB-ARBA"/>
</dbReference>
<feature type="transmembrane region" description="Helical" evidence="2">
    <location>
        <begin position="39"/>
        <end position="60"/>
    </location>
</feature>
<gene>
    <name evidence="4" type="ORF">HMPREF9498_00622</name>
</gene>
<dbReference type="EMBL" id="AEBR01000017">
    <property type="protein sequence ID" value="EFM83739.1"/>
    <property type="molecule type" value="Genomic_DNA"/>
</dbReference>
<name>A0A125W8P9_ENTFL</name>
<dbReference type="PANTHER" id="PTHR36435">
    <property type="entry name" value="SLR1288 PROTEIN"/>
    <property type="match status" value="1"/>
</dbReference>
<evidence type="ECO:0000259" key="3">
    <source>
        <dbReference type="Pfam" id="PF02517"/>
    </source>
</evidence>